<protein>
    <submittedName>
        <fullName evidence="1">Uncharacterized protein</fullName>
    </submittedName>
</protein>
<accession>A0A382HLW5</accession>
<name>A0A382HLW5_9ZZZZ</name>
<dbReference type="EMBL" id="UINC01062013">
    <property type="protein sequence ID" value="SVB88199.1"/>
    <property type="molecule type" value="Genomic_DNA"/>
</dbReference>
<dbReference type="AlphaFoldDB" id="A0A382HLW5"/>
<evidence type="ECO:0000313" key="1">
    <source>
        <dbReference type="EMBL" id="SVB88199.1"/>
    </source>
</evidence>
<reference evidence="1" key="1">
    <citation type="submission" date="2018-05" db="EMBL/GenBank/DDBJ databases">
        <authorList>
            <person name="Lanie J.A."/>
            <person name="Ng W.-L."/>
            <person name="Kazmierczak K.M."/>
            <person name="Andrzejewski T.M."/>
            <person name="Davidsen T.M."/>
            <person name="Wayne K.J."/>
            <person name="Tettelin H."/>
            <person name="Glass J.I."/>
            <person name="Rusch D."/>
            <person name="Podicherti R."/>
            <person name="Tsui H.-C.T."/>
            <person name="Winkler M.E."/>
        </authorList>
    </citation>
    <scope>NUCLEOTIDE SEQUENCE</scope>
</reference>
<organism evidence="1">
    <name type="scientific">marine metagenome</name>
    <dbReference type="NCBI Taxonomy" id="408172"/>
    <lineage>
        <taxon>unclassified sequences</taxon>
        <taxon>metagenomes</taxon>
        <taxon>ecological metagenomes</taxon>
    </lineage>
</organism>
<sequence length="27" mass="3023">MVVFAKDCVEIHIRWGCLVPRGGIEPP</sequence>
<proteinExistence type="predicted"/>
<gene>
    <name evidence="1" type="ORF">METZ01_LOCUS241053</name>
</gene>